<comment type="similarity">
    <text evidence="3">In the C-terminal section; belongs to the peptidase M41 family.</text>
</comment>
<evidence type="ECO:0000259" key="17">
    <source>
        <dbReference type="SMART" id="SM00382"/>
    </source>
</evidence>
<dbReference type="GO" id="GO:0006508">
    <property type="term" value="P:proteolysis"/>
    <property type="evidence" value="ECO:0007669"/>
    <property type="project" value="UniProtKB-KW"/>
</dbReference>
<proteinExistence type="inferred from homology"/>
<feature type="compositionally biased region" description="Basic and acidic residues" evidence="16">
    <location>
        <begin position="289"/>
        <end position="301"/>
    </location>
</feature>
<evidence type="ECO:0000256" key="11">
    <source>
        <dbReference type="ARBA" id="ARBA00022840"/>
    </source>
</evidence>
<evidence type="ECO:0000313" key="18">
    <source>
        <dbReference type="EMBL" id="KAL3777801.1"/>
    </source>
</evidence>
<dbReference type="PANTHER" id="PTHR43655">
    <property type="entry name" value="ATP-DEPENDENT PROTEASE"/>
    <property type="match status" value="1"/>
</dbReference>
<keyword evidence="8" id="KW-0547">Nucleotide-binding</keyword>
<keyword evidence="11" id="KW-0067">ATP-binding</keyword>
<organism evidence="18 19">
    <name type="scientific">Cyclotella cryptica</name>
    <dbReference type="NCBI Taxonomy" id="29204"/>
    <lineage>
        <taxon>Eukaryota</taxon>
        <taxon>Sar</taxon>
        <taxon>Stramenopiles</taxon>
        <taxon>Ochrophyta</taxon>
        <taxon>Bacillariophyta</taxon>
        <taxon>Coscinodiscophyceae</taxon>
        <taxon>Thalassiosirophycidae</taxon>
        <taxon>Stephanodiscales</taxon>
        <taxon>Stephanodiscaceae</taxon>
        <taxon>Cyclotella</taxon>
    </lineage>
</organism>
<gene>
    <name evidence="18" type="ORF">HJC23_003574</name>
</gene>
<keyword evidence="12" id="KW-1133">Transmembrane helix</keyword>
<feature type="compositionally biased region" description="Polar residues" evidence="16">
    <location>
        <begin position="1015"/>
        <end position="1025"/>
    </location>
</feature>
<dbReference type="InterPro" id="IPR005936">
    <property type="entry name" value="FtsH"/>
</dbReference>
<evidence type="ECO:0000256" key="12">
    <source>
        <dbReference type="ARBA" id="ARBA00022989"/>
    </source>
</evidence>
<dbReference type="InterPro" id="IPR027417">
    <property type="entry name" value="P-loop_NTPase"/>
</dbReference>
<dbReference type="Pfam" id="PF00004">
    <property type="entry name" value="AAA"/>
    <property type="match status" value="1"/>
</dbReference>
<dbReference type="PROSITE" id="PS00674">
    <property type="entry name" value="AAA"/>
    <property type="match status" value="1"/>
</dbReference>
<sequence>MVQYHTLFEIALAHAQQRADLCQRIRPEHHRSGIINECNAFLCIVHNIISIFILPLGDDAHELQTLHPYTARERSPPNSESIHFGNLRLSSIDHHHRSSSLTNPTLIARTISNHDAIIAPSFSFHLPPIGNGQGIPSTTTGAAPPRGWERRHSPPSGTITLTNGTQWEKQWHRHPSHWAQCFSSITPGGDTNNRDDDRSNATMTASWNDDERRRLETSSLVKQLDELYSLLLTRVPKGFENFLPKNARTGGEDDGHGHRPNGKKDDDNDNDGKRKEAKKSNDKSGGGNNDKHNKKKEEEERRRKKKEEEDIQQQIAGATILLIMVMMARSFFEDDTAHPGGVTALSGDGPEVTWADFYNYMLTEGDVERIVVVNKKTARVYLRPGARGVPVSAGRGGTLKRQTRVGSSSATTSLSSSGVPHKAGGVHDESWDDGTIMEMNGGTSTEPLSSSSRFPGGSLSSLGGKQHQLVYHFNIGSVESFEDKLARSQQELNISPRDYVPVQYASETNWIVELIKSAPALFLIGLTAYMLRGMGGVPGAGGSRGGGMGGIFSMGKSNAKLIKKEDVNVTFKDVAGCMEAKKEIMEFVDFLQDATQFTKLGAKIPKGALLTGPPGTGKTLLAKAVAGEANVPFYTISGSDFLEMFVGVGPSRVRDLFKEARANAPCIVFIDEIDAVGRKRGRGGFGGGNDERENTLNQLLVEMDGFSPSTGVVVLAGTNRVDILDKALTRPGRFDRQITVDLPDLKGRREVFMIHLKGIKLEGDAEDVAGRLAGLTPGFAGADIANICNEAAIVAARRKAESVTLDDFEKAIDRIIGGLESNKIMSEEEKSIVAHHEAGHAVAGWFLEHADPLLKVTIIPRSSGALGYAQYLPKEVFLRTEEQIMDIVKMALAGRAAEEVFFGRVTTGASDDLRRVTQLVYSMIQVYGMNTRVGQLAFPKDPNEMPGEKPYSDATAEAMDEEARNIVDAAYANTVELIRDKKAQVEALAKLLLEKETITHDDVIDAIGERPFKGNTQYNEFVSQRQADKAAKDAKEEKKQKEEEEKKADQTGDDGLTPGLAI</sequence>
<feature type="compositionally biased region" description="Low complexity" evidence="16">
    <location>
        <begin position="407"/>
        <end position="417"/>
    </location>
</feature>
<evidence type="ECO:0000256" key="1">
    <source>
        <dbReference type="ARBA" id="ARBA00001947"/>
    </source>
</evidence>
<dbReference type="SUPFAM" id="SSF52540">
    <property type="entry name" value="P-loop containing nucleoside triphosphate hydrolases"/>
    <property type="match status" value="1"/>
</dbReference>
<dbReference type="FunFam" id="1.10.8.60:FF:000019">
    <property type="entry name" value="AFG3-like AAA ATPase 2"/>
    <property type="match status" value="1"/>
</dbReference>
<dbReference type="FunFam" id="3.40.50.300:FF:000001">
    <property type="entry name" value="ATP-dependent zinc metalloprotease FtsH"/>
    <property type="match status" value="1"/>
</dbReference>
<dbReference type="GO" id="GO:0005524">
    <property type="term" value="F:ATP binding"/>
    <property type="evidence" value="ECO:0007669"/>
    <property type="project" value="UniProtKB-KW"/>
</dbReference>
<dbReference type="Gene3D" id="1.10.8.60">
    <property type="match status" value="1"/>
</dbReference>
<dbReference type="InterPro" id="IPR003959">
    <property type="entry name" value="ATPase_AAA_core"/>
</dbReference>
<evidence type="ECO:0000256" key="16">
    <source>
        <dbReference type="SAM" id="MobiDB-lite"/>
    </source>
</evidence>
<evidence type="ECO:0000256" key="3">
    <source>
        <dbReference type="ARBA" id="ARBA00010044"/>
    </source>
</evidence>
<dbReference type="SMART" id="SM00382">
    <property type="entry name" value="AAA"/>
    <property type="match status" value="1"/>
</dbReference>
<keyword evidence="15" id="KW-0472">Membrane</keyword>
<keyword evidence="7" id="KW-0479">Metal-binding</keyword>
<evidence type="ECO:0000256" key="15">
    <source>
        <dbReference type="ARBA" id="ARBA00023136"/>
    </source>
</evidence>
<evidence type="ECO:0000256" key="7">
    <source>
        <dbReference type="ARBA" id="ARBA00022723"/>
    </source>
</evidence>
<accession>A0ABD3NT39</accession>
<dbReference type="Gene3D" id="3.40.1690.20">
    <property type="match status" value="1"/>
</dbReference>
<evidence type="ECO:0000256" key="13">
    <source>
        <dbReference type="ARBA" id="ARBA00023049"/>
    </source>
</evidence>
<dbReference type="FunFam" id="1.20.58.760:FF:000003">
    <property type="entry name" value="AFG3-like AAA ATPase 2"/>
    <property type="match status" value="1"/>
</dbReference>
<dbReference type="GO" id="GO:0031966">
    <property type="term" value="C:mitochondrial membrane"/>
    <property type="evidence" value="ECO:0007669"/>
    <property type="project" value="UniProtKB-SubCell"/>
</dbReference>
<dbReference type="Gene3D" id="3.40.50.300">
    <property type="entry name" value="P-loop containing nucleotide triphosphate hydrolases"/>
    <property type="match status" value="1"/>
</dbReference>
<dbReference type="GO" id="GO:0008237">
    <property type="term" value="F:metallopeptidase activity"/>
    <property type="evidence" value="ECO:0007669"/>
    <property type="project" value="UniProtKB-KW"/>
</dbReference>
<keyword evidence="5" id="KW-0645">Protease</keyword>
<dbReference type="InterPro" id="IPR003593">
    <property type="entry name" value="AAA+_ATPase"/>
</dbReference>
<evidence type="ECO:0000256" key="10">
    <source>
        <dbReference type="ARBA" id="ARBA00022833"/>
    </source>
</evidence>
<name>A0ABD3NT39_9STRA</name>
<dbReference type="SUPFAM" id="SSF140990">
    <property type="entry name" value="FtsH protease domain-like"/>
    <property type="match status" value="1"/>
</dbReference>
<dbReference type="AlphaFoldDB" id="A0ABD3NT39"/>
<dbReference type="InterPro" id="IPR000642">
    <property type="entry name" value="Peptidase_M41"/>
</dbReference>
<evidence type="ECO:0000256" key="2">
    <source>
        <dbReference type="ARBA" id="ARBA00004225"/>
    </source>
</evidence>
<evidence type="ECO:0000256" key="5">
    <source>
        <dbReference type="ARBA" id="ARBA00022670"/>
    </source>
</evidence>
<feature type="compositionally biased region" description="Basic and acidic residues" evidence="16">
    <location>
        <begin position="1026"/>
        <end position="1050"/>
    </location>
</feature>
<feature type="region of interest" description="Disordered" evidence="16">
    <location>
        <begin position="180"/>
        <end position="205"/>
    </location>
</feature>
<keyword evidence="9" id="KW-0378">Hydrolase</keyword>
<feature type="region of interest" description="Disordered" evidence="16">
    <location>
        <begin position="1015"/>
        <end position="1062"/>
    </location>
</feature>
<keyword evidence="14" id="KW-0496">Mitochondrion</keyword>
<evidence type="ECO:0000256" key="8">
    <source>
        <dbReference type="ARBA" id="ARBA00022741"/>
    </source>
</evidence>
<evidence type="ECO:0000256" key="6">
    <source>
        <dbReference type="ARBA" id="ARBA00022692"/>
    </source>
</evidence>
<feature type="region of interest" description="Disordered" evidence="16">
    <location>
        <begin position="392"/>
        <end position="431"/>
    </location>
</feature>
<feature type="compositionally biased region" description="Polar residues" evidence="16">
    <location>
        <begin position="181"/>
        <end position="191"/>
    </location>
</feature>
<dbReference type="GO" id="GO:0046872">
    <property type="term" value="F:metal ion binding"/>
    <property type="evidence" value="ECO:0007669"/>
    <property type="project" value="UniProtKB-KW"/>
</dbReference>
<comment type="cofactor">
    <cofactor evidence="1">
        <name>Zn(2+)</name>
        <dbReference type="ChEBI" id="CHEBI:29105"/>
    </cofactor>
</comment>
<evidence type="ECO:0000256" key="9">
    <source>
        <dbReference type="ARBA" id="ARBA00022801"/>
    </source>
</evidence>
<comment type="subcellular location">
    <subcellularLocation>
        <location evidence="2">Mitochondrion membrane</location>
        <topology evidence="2">Multi-pass membrane protein</topology>
    </subcellularLocation>
</comment>
<dbReference type="PANTHER" id="PTHR43655:SF2">
    <property type="entry name" value="AFG3 LIKE MATRIX AAA PEPTIDASE SUBUNIT 2, ISOFORM A"/>
    <property type="match status" value="1"/>
</dbReference>
<evidence type="ECO:0000313" key="19">
    <source>
        <dbReference type="Proteomes" id="UP001516023"/>
    </source>
</evidence>
<keyword evidence="13" id="KW-0482">Metalloprotease</keyword>
<dbReference type="InterPro" id="IPR041569">
    <property type="entry name" value="AAA_lid_3"/>
</dbReference>
<comment type="similarity">
    <text evidence="4">In the N-terminal section; belongs to the AAA ATPase family.</text>
</comment>
<dbReference type="EMBL" id="JABMIG020000442">
    <property type="protein sequence ID" value="KAL3777801.1"/>
    <property type="molecule type" value="Genomic_DNA"/>
</dbReference>
<dbReference type="InterPro" id="IPR050928">
    <property type="entry name" value="ATP-dep_Zn_Metalloprotease"/>
</dbReference>
<keyword evidence="10" id="KW-0862">Zinc</keyword>
<dbReference type="Proteomes" id="UP001516023">
    <property type="component" value="Unassembled WGS sequence"/>
</dbReference>
<dbReference type="NCBIfam" id="TIGR01241">
    <property type="entry name" value="FtsH_fam"/>
    <property type="match status" value="1"/>
</dbReference>
<comment type="caution">
    <text evidence="18">The sequence shown here is derived from an EMBL/GenBank/DDBJ whole genome shotgun (WGS) entry which is preliminary data.</text>
</comment>
<dbReference type="Pfam" id="PF17862">
    <property type="entry name" value="AAA_lid_3"/>
    <property type="match status" value="1"/>
</dbReference>
<keyword evidence="19" id="KW-1185">Reference proteome</keyword>
<feature type="compositionally biased region" description="Basic and acidic residues" evidence="16">
    <location>
        <begin position="250"/>
        <end position="282"/>
    </location>
</feature>
<reference evidence="18 19" key="1">
    <citation type="journal article" date="2020" name="G3 (Bethesda)">
        <title>Improved Reference Genome for Cyclotella cryptica CCMP332, a Model for Cell Wall Morphogenesis, Salinity Adaptation, and Lipid Production in Diatoms (Bacillariophyta).</title>
        <authorList>
            <person name="Roberts W.R."/>
            <person name="Downey K.M."/>
            <person name="Ruck E.C."/>
            <person name="Traller J.C."/>
            <person name="Alverson A.J."/>
        </authorList>
    </citation>
    <scope>NUCLEOTIDE SEQUENCE [LARGE SCALE GENOMIC DNA]</scope>
    <source>
        <strain evidence="18 19">CCMP332</strain>
    </source>
</reference>
<dbReference type="InterPro" id="IPR003960">
    <property type="entry name" value="ATPase_AAA_CS"/>
</dbReference>
<evidence type="ECO:0000256" key="4">
    <source>
        <dbReference type="ARBA" id="ARBA00010550"/>
    </source>
</evidence>
<keyword evidence="6" id="KW-0812">Transmembrane</keyword>
<evidence type="ECO:0000256" key="14">
    <source>
        <dbReference type="ARBA" id="ARBA00023128"/>
    </source>
</evidence>
<dbReference type="CDD" id="cd19501">
    <property type="entry name" value="RecA-like_FtsH"/>
    <property type="match status" value="1"/>
</dbReference>
<dbReference type="Gene3D" id="1.20.58.760">
    <property type="entry name" value="Peptidase M41"/>
    <property type="match status" value="1"/>
</dbReference>
<dbReference type="InterPro" id="IPR037219">
    <property type="entry name" value="Peptidase_M41-like"/>
</dbReference>
<dbReference type="HAMAP" id="MF_01458">
    <property type="entry name" value="FtsH"/>
    <property type="match status" value="1"/>
</dbReference>
<feature type="region of interest" description="Disordered" evidence="16">
    <location>
        <begin position="241"/>
        <end position="311"/>
    </location>
</feature>
<feature type="domain" description="AAA+ ATPase" evidence="17">
    <location>
        <begin position="604"/>
        <end position="744"/>
    </location>
</feature>
<protein>
    <recommendedName>
        <fullName evidence="17">AAA+ ATPase domain-containing protein</fullName>
    </recommendedName>
</protein>
<dbReference type="Pfam" id="PF01434">
    <property type="entry name" value="Peptidase_M41"/>
    <property type="match status" value="1"/>
</dbReference>